<name>A0AA43ZH46_9HYPH</name>
<keyword evidence="1" id="KW-0812">Transmembrane</keyword>
<feature type="transmembrane region" description="Helical" evidence="1">
    <location>
        <begin position="155"/>
        <end position="176"/>
    </location>
</feature>
<evidence type="ECO:0000256" key="1">
    <source>
        <dbReference type="SAM" id="Phobius"/>
    </source>
</evidence>
<evidence type="ECO:0000313" key="3">
    <source>
        <dbReference type="Proteomes" id="UP001155840"/>
    </source>
</evidence>
<evidence type="ECO:0008006" key="4">
    <source>
        <dbReference type="Google" id="ProtNLM"/>
    </source>
</evidence>
<keyword evidence="3" id="KW-1185">Reference proteome</keyword>
<accession>A0AA43ZH46</accession>
<feature type="transmembrane region" description="Helical" evidence="1">
    <location>
        <begin position="92"/>
        <end position="110"/>
    </location>
</feature>
<keyword evidence="1" id="KW-1133">Transmembrane helix</keyword>
<feature type="transmembrane region" description="Helical" evidence="1">
    <location>
        <begin position="183"/>
        <end position="200"/>
    </location>
</feature>
<keyword evidence="1" id="KW-0472">Membrane</keyword>
<dbReference type="Proteomes" id="UP001155840">
    <property type="component" value="Unassembled WGS sequence"/>
</dbReference>
<feature type="transmembrane region" description="Helical" evidence="1">
    <location>
        <begin position="130"/>
        <end position="149"/>
    </location>
</feature>
<evidence type="ECO:0000313" key="2">
    <source>
        <dbReference type="EMBL" id="NHT77799.1"/>
    </source>
</evidence>
<dbReference type="InterPro" id="IPR007136">
    <property type="entry name" value="DUF347"/>
</dbReference>
<sequence>MGKVAAVTLAFWIMKILATTLGETAGDFLSMTLDLGYYIGFAITFSALAVILFFQIRAPRYNPALFWLAIVATTTAGTEISDMMDRSFGLGYAWGSVLLVTGLMASLGVWFSRARNLTVYPILRRDVEVLFWIAVVFSNSLGTAFGDFLTDNMDLSYLQGALVTAAIIGLVVVCHYMTRLNHILLFWIAFIFTRPFGATFGDLLTKPLEKGGMNMPRGAASMVTLGLLILVLVVSTMSAARTRAALEPAR</sequence>
<organism evidence="2 3">
    <name type="scientific">Ferranicluibacter rubi</name>
    <dbReference type="NCBI Taxonomy" id="2715133"/>
    <lineage>
        <taxon>Bacteria</taxon>
        <taxon>Pseudomonadati</taxon>
        <taxon>Pseudomonadota</taxon>
        <taxon>Alphaproteobacteria</taxon>
        <taxon>Hyphomicrobiales</taxon>
        <taxon>Rhizobiaceae</taxon>
        <taxon>Ferranicluibacter</taxon>
    </lineage>
</organism>
<dbReference type="EMBL" id="JAANCM010000010">
    <property type="protein sequence ID" value="NHT77799.1"/>
    <property type="molecule type" value="Genomic_DNA"/>
</dbReference>
<feature type="transmembrane region" description="Helical" evidence="1">
    <location>
        <begin position="61"/>
        <end position="80"/>
    </location>
</feature>
<proteinExistence type="predicted"/>
<comment type="caution">
    <text evidence="2">The sequence shown here is derived from an EMBL/GenBank/DDBJ whole genome shotgun (WGS) entry which is preliminary data.</text>
</comment>
<protein>
    <recommendedName>
        <fullName evidence="4">Membrane-anchored protein</fullName>
    </recommendedName>
</protein>
<dbReference type="AlphaFoldDB" id="A0AA43ZH46"/>
<feature type="transmembrane region" description="Helical" evidence="1">
    <location>
        <begin position="37"/>
        <end position="54"/>
    </location>
</feature>
<gene>
    <name evidence="2" type="ORF">G8E10_19035</name>
</gene>
<feature type="transmembrane region" description="Helical" evidence="1">
    <location>
        <begin position="220"/>
        <end position="240"/>
    </location>
</feature>
<reference evidence="2" key="1">
    <citation type="submission" date="2020-03" db="EMBL/GenBank/DDBJ databases">
        <title>Ferranicluibacter endophyticum gen. nov., sp. nov., a new genus isolated from Rubus ulmifolius Schott. stem.</title>
        <authorList>
            <person name="Roca-Couso R."/>
            <person name="Flores-Felix J.D."/>
            <person name="Igual J.M."/>
            <person name="Rivas R."/>
        </authorList>
    </citation>
    <scope>NUCLEOTIDE SEQUENCE</scope>
    <source>
        <strain evidence="2">CRRU44</strain>
    </source>
</reference>
<dbReference type="Pfam" id="PF03988">
    <property type="entry name" value="DUF347"/>
    <property type="match status" value="4"/>
</dbReference>